<dbReference type="RefSeq" id="WP_338222711.1">
    <property type="nucleotide sequence ID" value="NZ_BTPD01000002.1"/>
</dbReference>
<dbReference type="Proteomes" id="UP001338309">
    <property type="component" value="Unassembled WGS sequence"/>
</dbReference>
<comment type="similarity">
    <text evidence="1 5">Belongs to the CoaE family.</text>
</comment>
<dbReference type="GO" id="GO:0016301">
    <property type="term" value="F:kinase activity"/>
    <property type="evidence" value="ECO:0007669"/>
    <property type="project" value="UniProtKB-KW"/>
</dbReference>
<gene>
    <name evidence="5 7" type="primary">coaE</name>
    <name evidence="7" type="ORF">Aconfl_05490</name>
</gene>
<evidence type="ECO:0000313" key="7">
    <source>
        <dbReference type="EMBL" id="GMQ27906.1"/>
    </source>
</evidence>
<keyword evidence="4 5" id="KW-0173">Coenzyme A biosynthesis</keyword>
<comment type="subcellular location">
    <subcellularLocation>
        <location evidence="5">Cytoplasm</location>
    </subcellularLocation>
</comment>
<accession>A0ABQ6PIY2</accession>
<keyword evidence="2 5" id="KW-0547">Nucleotide-binding</keyword>
<evidence type="ECO:0000313" key="8">
    <source>
        <dbReference type="Proteomes" id="UP001338309"/>
    </source>
</evidence>
<dbReference type="PROSITE" id="PS51219">
    <property type="entry name" value="DPCK"/>
    <property type="match status" value="1"/>
</dbReference>
<comment type="function">
    <text evidence="5">Catalyzes the phosphorylation of the 3'-hydroxyl group of dephosphocoenzyme A to form coenzyme A.</text>
</comment>
<keyword evidence="5 7" id="KW-0418">Kinase</keyword>
<dbReference type="InterPro" id="IPR001977">
    <property type="entry name" value="Depp_CoAkinase"/>
</dbReference>
<dbReference type="PANTHER" id="PTHR10695:SF46">
    <property type="entry name" value="BIFUNCTIONAL COENZYME A SYNTHASE-RELATED"/>
    <property type="match status" value="1"/>
</dbReference>
<dbReference type="EC" id="2.7.1.24" evidence="5 6"/>
<dbReference type="PANTHER" id="PTHR10695">
    <property type="entry name" value="DEPHOSPHO-COA KINASE-RELATED"/>
    <property type="match status" value="1"/>
</dbReference>
<dbReference type="InterPro" id="IPR027417">
    <property type="entry name" value="P-loop_NTPase"/>
</dbReference>
<dbReference type="Pfam" id="PF01121">
    <property type="entry name" value="CoaE"/>
    <property type="match status" value="1"/>
</dbReference>
<evidence type="ECO:0000256" key="5">
    <source>
        <dbReference type="HAMAP-Rule" id="MF_00376"/>
    </source>
</evidence>
<dbReference type="HAMAP" id="MF_00376">
    <property type="entry name" value="Dephospho_CoA_kinase"/>
    <property type="match status" value="1"/>
</dbReference>
<protein>
    <recommendedName>
        <fullName evidence="5 6">Dephospho-CoA kinase</fullName>
        <ecNumber evidence="5 6">2.7.1.24</ecNumber>
    </recommendedName>
    <alternativeName>
        <fullName evidence="5">Dephosphocoenzyme A kinase</fullName>
    </alternativeName>
</protein>
<reference evidence="7 8" key="1">
    <citation type="submission" date="2023-08" db="EMBL/GenBank/DDBJ databases">
        <title>Draft genome sequence of Algoriphagus confluentis.</title>
        <authorList>
            <person name="Takatani N."/>
            <person name="Hosokawa M."/>
            <person name="Sawabe T."/>
        </authorList>
    </citation>
    <scope>NUCLEOTIDE SEQUENCE [LARGE SCALE GENOMIC DNA]</scope>
    <source>
        <strain evidence="7 8">NBRC 111222</strain>
    </source>
</reference>
<evidence type="ECO:0000256" key="3">
    <source>
        <dbReference type="ARBA" id="ARBA00022840"/>
    </source>
</evidence>
<evidence type="ECO:0000256" key="2">
    <source>
        <dbReference type="ARBA" id="ARBA00022741"/>
    </source>
</evidence>
<proteinExistence type="inferred from homology"/>
<keyword evidence="8" id="KW-1185">Reference proteome</keyword>
<comment type="caution">
    <text evidence="7">The sequence shown here is derived from an EMBL/GenBank/DDBJ whole genome shotgun (WGS) entry which is preliminary data.</text>
</comment>
<dbReference type="NCBIfam" id="TIGR00152">
    <property type="entry name" value="dephospho-CoA kinase"/>
    <property type="match status" value="1"/>
</dbReference>
<keyword evidence="3 5" id="KW-0067">ATP-binding</keyword>
<comment type="catalytic activity">
    <reaction evidence="5">
        <text>3'-dephospho-CoA + ATP = ADP + CoA + H(+)</text>
        <dbReference type="Rhea" id="RHEA:18245"/>
        <dbReference type="ChEBI" id="CHEBI:15378"/>
        <dbReference type="ChEBI" id="CHEBI:30616"/>
        <dbReference type="ChEBI" id="CHEBI:57287"/>
        <dbReference type="ChEBI" id="CHEBI:57328"/>
        <dbReference type="ChEBI" id="CHEBI:456216"/>
        <dbReference type="EC" id="2.7.1.24"/>
    </reaction>
</comment>
<evidence type="ECO:0000256" key="1">
    <source>
        <dbReference type="ARBA" id="ARBA00009018"/>
    </source>
</evidence>
<dbReference type="CDD" id="cd02022">
    <property type="entry name" value="DPCK"/>
    <property type="match status" value="1"/>
</dbReference>
<keyword evidence="5" id="KW-0963">Cytoplasm</keyword>
<comment type="pathway">
    <text evidence="5">Cofactor biosynthesis; coenzyme A biosynthesis; CoA from (R)-pantothenate: step 5/5.</text>
</comment>
<dbReference type="EMBL" id="BTPD01000002">
    <property type="protein sequence ID" value="GMQ27906.1"/>
    <property type="molecule type" value="Genomic_DNA"/>
</dbReference>
<evidence type="ECO:0000256" key="6">
    <source>
        <dbReference type="NCBIfam" id="TIGR00152"/>
    </source>
</evidence>
<name>A0ABQ6PIY2_9BACT</name>
<feature type="binding site" evidence="5">
    <location>
        <begin position="16"/>
        <end position="21"/>
    </location>
    <ligand>
        <name>ATP</name>
        <dbReference type="ChEBI" id="CHEBI:30616"/>
    </ligand>
</feature>
<organism evidence="7 8">
    <name type="scientific">Algoriphagus confluentis</name>
    <dbReference type="NCBI Taxonomy" id="1697556"/>
    <lineage>
        <taxon>Bacteria</taxon>
        <taxon>Pseudomonadati</taxon>
        <taxon>Bacteroidota</taxon>
        <taxon>Cytophagia</taxon>
        <taxon>Cytophagales</taxon>
        <taxon>Cyclobacteriaceae</taxon>
        <taxon>Algoriphagus</taxon>
    </lineage>
</organism>
<dbReference type="SUPFAM" id="SSF52540">
    <property type="entry name" value="P-loop containing nucleoside triphosphate hydrolases"/>
    <property type="match status" value="1"/>
</dbReference>
<keyword evidence="5" id="KW-0808">Transferase</keyword>
<evidence type="ECO:0000256" key="4">
    <source>
        <dbReference type="ARBA" id="ARBA00022993"/>
    </source>
</evidence>
<dbReference type="Gene3D" id="3.40.50.300">
    <property type="entry name" value="P-loop containing nucleotide triphosphate hydrolases"/>
    <property type="match status" value="1"/>
</dbReference>
<sequence>MDNKRSWKVGVTGGIGSGKSTVCRIFGLLGIPVYSADDRAKWLMEHDPNLKSKITEEFGINSYTQEGALNRKYLAEQVFSDPEKVKKINALVHPAVGLDFDKWTLEQKVPYVLKEAALLFETGSAKQLDKIINVSSPLKVRIARVLMRDPHRSESQVNTIIDQQLPDETKNELADFVIKNSENKLLIPQVLEIHQKLLEEI</sequence>